<dbReference type="Proteomes" id="UP000199614">
    <property type="component" value="Unassembled WGS sequence"/>
</dbReference>
<keyword evidence="1" id="KW-0812">Transmembrane</keyword>
<keyword evidence="3" id="KW-1185">Reference proteome</keyword>
<keyword evidence="1" id="KW-0472">Membrane</keyword>
<dbReference type="SUPFAM" id="SSF48317">
    <property type="entry name" value="Acid phosphatase/Vanadium-dependent haloperoxidase"/>
    <property type="match status" value="1"/>
</dbReference>
<gene>
    <name evidence="2" type="ORF">SAMN05216207_104233</name>
</gene>
<dbReference type="AlphaFoldDB" id="A0A1I5G1A7"/>
<feature type="transmembrane region" description="Helical" evidence="1">
    <location>
        <begin position="18"/>
        <end position="37"/>
    </location>
</feature>
<dbReference type="OrthoDB" id="4935320at2"/>
<sequence length="198" mass="20731">MDTGSPWSARAARLFTEALAPSVVVTLLPLAVAWAATRTVLPTVGWGLLVALTSSILPMVVIVRGARSGRWDGRHVRNREGRLVPFLVLIVLSLVGLGLLVVLGAPWPVIALDLIMLATLCVTGAVTLRWKVSMHAAVCSGAAVVLVVTYGPLWWVSLLLVAGVGWSRVQVRDHTPGQVVVGAVLGAVVGGGLFALLV</sequence>
<dbReference type="EMBL" id="FOUY01000042">
    <property type="protein sequence ID" value="SFO29772.1"/>
    <property type="molecule type" value="Genomic_DNA"/>
</dbReference>
<accession>A0A1I5G1A7</accession>
<evidence type="ECO:0008006" key="4">
    <source>
        <dbReference type="Google" id="ProtNLM"/>
    </source>
</evidence>
<dbReference type="STRING" id="260086.SAMN05216207_104233"/>
<reference evidence="2 3" key="1">
    <citation type="submission" date="2016-10" db="EMBL/GenBank/DDBJ databases">
        <authorList>
            <person name="de Groot N.N."/>
        </authorList>
    </citation>
    <scope>NUCLEOTIDE SEQUENCE [LARGE SCALE GENOMIC DNA]</scope>
    <source>
        <strain evidence="2 3">CGMCC 4.1877</strain>
    </source>
</reference>
<evidence type="ECO:0000256" key="1">
    <source>
        <dbReference type="SAM" id="Phobius"/>
    </source>
</evidence>
<organism evidence="2 3">
    <name type="scientific">Pseudonocardia ammonioxydans</name>
    <dbReference type="NCBI Taxonomy" id="260086"/>
    <lineage>
        <taxon>Bacteria</taxon>
        <taxon>Bacillati</taxon>
        <taxon>Actinomycetota</taxon>
        <taxon>Actinomycetes</taxon>
        <taxon>Pseudonocardiales</taxon>
        <taxon>Pseudonocardiaceae</taxon>
        <taxon>Pseudonocardia</taxon>
    </lineage>
</organism>
<feature type="transmembrane region" description="Helical" evidence="1">
    <location>
        <begin position="109"/>
        <end position="130"/>
    </location>
</feature>
<evidence type="ECO:0000313" key="2">
    <source>
        <dbReference type="EMBL" id="SFO29772.1"/>
    </source>
</evidence>
<protein>
    <recommendedName>
        <fullName evidence="4">PAP2 superfamily protein</fullName>
    </recommendedName>
</protein>
<dbReference type="Gene3D" id="1.20.144.10">
    <property type="entry name" value="Phosphatidic acid phosphatase type 2/haloperoxidase"/>
    <property type="match status" value="1"/>
</dbReference>
<dbReference type="InterPro" id="IPR036938">
    <property type="entry name" value="PAP2/HPO_sf"/>
</dbReference>
<name>A0A1I5G1A7_PSUAM</name>
<dbReference type="RefSeq" id="WP_093352779.1">
    <property type="nucleotide sequence ID" value="NZ_FOUY01000042.1"/>
</dbReference>
<feature type="transmembrane region" description="Helical" evidence="1">
    <location>
        <begin position="83"/>
        <end position="103"/>
    </location>
</feature>
<feature type="transmembrane region" description="Helical" evidence="1">
    <location>
        <begin position="178"/>
        <end position="197"/>
    </location>
</feature>
<keyword evidence="1" id="KW-1133">Transmembrane helix</keyword>
<evidence type="ECO:0000313" key="3">
    <source>
        <dbReference type="Proteomes" id="UP000199614"/>
    </source>
</evidence>
<feature type="transmembrane region" description="Helical" evidence="1">
    <location>
        <begin position="142"/>
        <end position="166"/>
    </location>
</feature>
<feature type="transmembrane region" description="Helical" evidence="1">
    <location>
        <begin position="43"/>
        <end position="63"/>
    </location>
</feature>
<proteinExistence type="predicted"/>